<dbReference type="KEGG" id="rid:RIdsm_04663"/>
<proteinExistence type="predicted"/>
<feature type="signal peptide" evidence="1">
    <location>
        <begin position="1"/>
        <end position="21"/>
    </location>
</feature>
<dbReference type="Gene3D" id="2.30.30.40">
    <property type="entry name" value="SH3 Domains"/>
    <property type="match status" value="1"/>
</dbReference>
<evidence type="ECO:0000313" key="5">
    <source>
        <dbReference type="Proteomes" id="UP000051401"/>
    </source>
</evidence>
<organism evidence="3 5">
    <name type="scientific">Roseovarius indicus</name>
    <dbReference type="NCBI Taxonomy" id="540747"/>
    <lineage>
        <taxon>Bacteria</taxon>
        <taxon>Pseudomonadati</taxon>
        <taxon>Pseudomonadota</taxon>
        <taxon>Alphaproteobacteria</taxon>
        <taxon>Rhodobacterales</taxon>
        <taxon>Roseobacteraceae</taxon>
        <taxon>Roseovarius</taxon>
    </lineage>
</organism>
<dbReference type="AlphaFoldDB" id="A0A0T5PF74"/>
<sequence>MKTQLLSMTLIGTMGAGAALADTSATAATDLNLRAGPGPQQSIVGVIPVNANVNVHGCLAETAWCKVSFEGTEGWAYGDYLSASLEGEQLMIAPNRDQIEVNTVTYDDGNADGIASGGVAGGIVGAIAGGPVGAAAGAAIGGAVGGATDASDETIVYVRENPVEPVYLEGEVVTGVQLPEAVVLNTVPESDYRYAYVNGVPVVVDPAERRVVHIVR</sequence>
<dbReference type="EMBL" id="CP031598">
    <property type="protein sequence ID" value="QEW28823.1"/>
    <property type="molecule type" value="Genomic_DNA"/>
</dbReference>
<name>A0A0T5PF74_9RHOB</name>
<dbReference type="Proteomes" id="UP000325785">
    <property type="component" value="Chromosome"/>
</dbReference>
<dbReference type="RefSeq" id="WP_057813090.1">
    <property type="nucleotide sequence ID" value="NZ_CAXRJZ010000041.1"/>
</dbReference>
<dbReference type="Pfam" id="PF08239">
    <property type="entry name" value="SH3_3"/>
    <property type="match status" value="1"/>
</dbReference>
<keyword evidence="5" id="KW-1185">Reference proteome</keyword>
<evidence type="ECO:0000259" key="2">
    <source>
        <dbReference type="Pfam" id="PF08239"/>
    </source>
</evidence>
<dbReference type="Pfam" id="PF06823">
    <property type="entry name" value="DUF1236"/>
    <property type="match status" value="1"/>
</dbReference>
<dbReference type="STRING" id="540747.SAMN04488031_102839"/>
<evidence type="ECO:0000313" key="3">
    <source>
        <dbReference type="EMBL" id="KRS19813.1"/>
    </source>
</evidence>
<reference evidence="3 5" key="1">
    <citation type="submission" date="2015-04" db="EMBL/GenBank/DDBJ databases">
        <title>The draft genome sequence of Roseovarius indicus B108T.</title>
        <authorList>
            <person name="Li G."/>
            <person name="Lai Q."/>
            <person name="Shao Z."/>
            <person name="Yan P."/>
        </authorList>
    </citation>
    <scope>NUCLEOTIDE SEQUENCE [LARGE SCALE GENOMIC DNA]</scope>
    <source>
        <strain evidence="3 5">B108</strain>
    </source>
</reference>
<reference evidence="4 6" key="2">
    <citation type="submission" date="2018-08" db="EMBL/GenBank/DDBJ databases">
        <title>Genetic Globetrotter - A new plasmid hitch-hiking vast phylogenetic and geographic distances.</title>
        <authorList>
            <person name="Vollmers J."/>
            <person name="Petersen J."/>
        </authorList>
    </citation>
    <scope>NUCLEOTIDE SEQUENCE [LARGE SCALE GENOMIC DNA]</scope>
    <source>
        <strain evidence="4 6">DSM 26383</strain>
    </source>
</reference>
<feature type="domain" description="SH3b" evidence="2">
    <location>
        <begin position="30"/>
        <end position="82"/>
    </location>
</feature>
<evidence type="ECO:0000313" key="6">
    <source>
        <dbReference type="Proteomes" id="UP000325785"/>
    </source>
</evidence>
<evidence type="ECO:0000256" key="1">
    <source>
        <dbReference type="SAM" id="SignalP"/>
    </source>
</evidence>
<protein>
    <recommendedName>
        <fullName evidence="2">SH3b domain-containing protein</fullName>
    </recommendedName>
</protein>
<dbReference type="Proteomes" id="UP000051401">
    <property type="component" value="Unassembled WGS sequence"/>
</dbReference>
<feature type="chain" id="PRO_5015044629" description="SH3b domain-containing protein" evidence="1">
    <location>
        <begin position="22"/>
        <end position="216"/>
    </location>
</feature>
<evidence type="ECO:0000313" key="4">
    <source>
        <dbReference type="EMBL" id="QEW28823.1"/>
    </source>
</evidence>
<gene>
    <name evidence="4" type="ORF">RIdsm_04663</name>
    <name evidence="3" type="ORF">XM52_03015</name>
</gene>
<dbReference type="EMBL" id="LAXI01000001">
    <property type="protein sequence ID" value="KRS19813.1"/>
    <property type="molecule type" value="Genomic_DNA"/>
</dbReference>
<accession>A0A0T5PF74</accession>
<keyword evidence="1" id="KW-0732">Signal</keyword>
<dbReference type="OrthoDB" id="102964at2"/>
<dbReference type="InterPro" id="IPR003646">
    <property type="entry name" value="SH3-like_bac-type"/>
</dbReference>
<dbReference type="PATRIC" id="fig|540747.5.peg.616"/>
<dbReference type="InterPro" id="IPR009642">
    <property type="entry name" value="DUF1236"/>
</dbReference>